<dbReference type="PhylomeDB" id="A0A0G4FYG7"/>
<evidence type="ECO:0000313" key="1">
    <source>
        <dbReference type="EMBL" id="CEM20400.1"/>
    </source>
</evidence>
<name>A0A0G4FYG7_VITBC</name>
<dbReference type="PANTHER" id="PTHR45737:SF6">
    <property type="entry name" value="VON WILLEBRAND FACTOR A DOMAIN-CONTAINING PROTEIN 5A"/>
    <property type="match status" value="1"/>
</dbReference>
<proteinExistence type="predicted"/>
<dbReference type="VEuPathDB" id="CryptoDB:Vbra_16446"/>
<keyword evidence="2" id="KW-1185">Reference proteome</keyword>
<reference evidence="1 2" key="1">
    <citation type="submission" date="2014-11" db="EMBL/GenBank/DDBJ databases">
        <authorList>
            <person name="Zhu J."/>
            <person name="Qi W."/>
            <person name="Song R."/>
        </authorList>
    </citation>
    <scope>NUCLEOTIDE SEQUENCE [LARGE SCALE GENOMIC DNA]</scope>
</reference>
<protein>
    <submittedName>
        <fullName evidence="1">Uncharacterized protein</fullName>
    </submittedName>
</protein>
<dbReference type="EMBL" id="CDMY01000527">
    <property type="protein sequence ID" value="CEM20400.1"/>
    <property type="molecule type" value="Genomic_DNA"/>
</dbReference>
<dbReference type="Proteomes" id="UP000041254">
    <property type="component" value="Unassembled WGS sequence"/>
</dbReference>
<dbReference type="OrthoDB" id="312927at2759"/>
<sequence length="153" mass="16578">MKAMAMDRFFNFSSLRLSTWPSSVKSSEATVAEALAFVSTVDDDMGGTEIPFMSMTPAKGNARQVFVLTEGQVINEAEVVQLVKTEPPRVLPLGIESGVRTYLVKGMAISGNRDALLSVQLKSLPMDRIPTFSSLRLSTWPSSTTSSEATVDI</sequence>
<accession>A0A0G4FYG7</accession>
<dbReference type="PANTHER" id="PTHR45737">
    <property type="entry name" value="VON WILLEBRAND FACTOR A DOMAIN-CONTAINING PROTEIN 5A"/>
    <property type="match status" value="1"/>
</dbReference>
<dbReference type="AlphaFoldDB" id="A0A0G4FYG7"/>
<organism evidence="1 2">
    <name type="scientific">Vitrella brassicaformis (strain CCMP3155)</name>
    <dbReference type="NCBI Taxonomy" id="1169540"/>
    <lineage>
        <taxon>Eukaryota</taxon>
        <taxon>Sar</taxon>
        <taxon>Alveolata</taxon>
        <taxon>Colpodellida</taxon>
        <taxon>Vitrellaceae</taxon>
        <taxon>Vitrella</taxon>
    </lineage>
</organism>
<evidence type="ECO:0000313" key="2">
    <source>
        <dbReference type="Proteomes" id="UP000041254"/>
    </source>
</evidence>
<dbReference type="STRING" id="1169540.A0A0G4FYG7"/>
<gene>
    <name evidence="1" type="ORF">Vbra_16446</name>
</gene>
<dbReference type="InParanoid" id="A0A0G4FYG7"/>